<dbReference type="PRINTS" id="PR00367">
    <property type="entry name" value="ETHRSPELEMNT"/>
</dbReference>
<comment type="subcellular location">
    <subcellularLocation>
        <location evidence="1">Nucleus</location>
    </subcellularLocation>
</comment>
<dbReference type="PANTHER" id="PTHR31190:SF401">
    <property type="entry name" value="ETHYLENE-RESPONSIVE TRANSCRIPTION FACTOR ERF114-LIKE"/>
    <property type="match status" value="1"/>
</dbReference>
<dbReference type="GO" id="GO:0009873">
    <property type="term" value="P:ethylene-activated signaling pathway"/>
    <property type="evidence" value="ECO:0007669"/>
    <property type="project" value="InterPro"/>
</dbReference>
<dbReference type="InterPro" id="IPR036955">
    <property type="entry name" value="AP2/ERF_dom_sf"/>
</dbReference>
<dbReference type="PROSITE" id="PS51032">
    <property type="entry name" value="AP2_ERF"/>
    <property type="match status" value="1"/>
</dbReference>
<evidence type="ECO:0000256" key="7">
    <source>
        <dbReference type="SAM" id="MobiDB-lite"/>
    </source>
</evidence>
<feature type="domain" description="AP2/ERF" evidence="8">
    <location>
        <begin position="80"/>
        <end position="137"/>
    </location>
</feature>
<feature type="region of interest" description="Disordered" evidence="7">
    <location>
        <begin position="142"/>
        <end position="168"/>
    </location>
</feature>
<keyword evidence="2" id="KW-0805">Transcription regulation</keyword>
<dbReference type="InterPro" id="IPR001471">
    <property type="entry name" value="AP2/ERF_dom"/>
</dbReference>
<evidence type="ECO:0000256" key="4">
    <source>
        <dbReference type="ARBA" id="ARBA00023163"/>
    </source>
</evidence>
<dbReference type="KEGG" id="ghi:107925292"/>
<dbReference type="InterPro" id="IPR044808">
    <property type="entry name" value="ERF_plant"/>
</dbReference>
<keyword evidence="3" id="KW-0238">DNA-binding</keyword>
<dbReference type="GO" id="GO:0003700">
    <property type="term" value="F:DNA-binding transcription factor activity"/>
    <property type="evidence" value="ECO:0007669"/>
    <property type="project" value="InterPro"/>
</dbReference>
<evidence type="ECO:0000256" key="6">
    <source>
        <dbReference type="ARBA" id="ARBA00024343"/>
    </source>
</evidence>
<keyword evidence="5" id="KW-0539">Nucleus</keyword>
<evidence type="ECO:0000259" key="8">
    <source>
        <dbReference type="PROSITE" id="PS51032"/>
    </source>
</evidence>
<evidence type="ECO:0000313" key="10">
    <source>
        <dbReference type="RefSeq" id="XP_016711433.1"/>
    </source>
</evidence>
<evidence type="ECO:0000256" key="1">
    <source>
        <dbReference type="ARBA" id="ARBA00004123"/>
    </source>
</evidence>
<dbReference type="GeneID" id="107925292"/>
<evidence type="ECO:0000256" key="2">
    <source>
        <dbReference type="ARBA" id="ARBA00023015"/>
    </source>
</evidence>
<dbReference type="SUPFAM" id="SSF54171">
    <property type="entry name" value="DNA-binding domain"/>
    <property type="match status" value="1"/>
</dbReference>
<organism evidence="9 10">
    <name type="scientific">Gossypium hirsutum</name>
    <name type="common">Upland cotton</name>
    <name type="synonym">Gossypium mexicanum</name>
    <dbReference type="NCBI Taxonomy" id="3635"/>
    <lineage>
        <taxon>Eukaryota</taxon>
        <taxon>Viridiplantae</taxon>
        <taxon>Streptophyta</taxon>
        <taxon>Embryophyta</taxon>
        <taxon>Tracheophyta</taxon>
        <taxon>Spermatophyta</taxon>
        <taxon>Magnoliopsida</taxon>
        <taxon>eudicotyledons</taxon>
        <taxon>Gunneridae</taxon>
        <taxon>Pentapetalae</taxon>
        <taxon>rosids</taxon>
        <taxon>malvids</taxon>
        <taxon>Malvales</taxon>
        <taxon>Malvaceae</taxon>
        <taxon>Malvoideae</taxon>
        <taxon>Gossypium</taxon>
    </lineage>
</organism>
<dbReference type="FunFam" id="3.30.730.10:FF:000001">
    <property type="entry name" value="Ethylene-responsive transcription factor 2"/>
    <property type="match status" value="1"/>
</dbReference>
<dbReference type="STRING" id="3635.A0A1U8LDJ1"/>
<evidence type="ECO:0000313" key="9">
    <source>
        <dbReference type="Proteomes" id="UP000818029"/>
    </source>
</evidence>
<name>A0A1U8LDJ1_GOSHI</name>
<dbReference type="CDD" id="cd00018">
    <property type="entry name" value="AP2"/>
    <property type="match status" value="1"/>
</dbReference>
<dbReference type="InterPro" id="IPR016177">
    <property type="entry name" value="DNA-bd_dom_sf"/>
</dbReference>
<dbReference type="PANTHER" id="PTHR31190">
    <property type="entry name" value="DNA-BINDING DOMAIN"/>
    <property type="match status" value="1"/>
</dbReference>
<feature type="compositionally biased region" description="Basic and acidic residues" evidence="7">
    <location>
        <begin position="142"/>
        <end position="152"/>
    </location>
</feature>
<keyword evidence="9" id="KW-1185">Reference proteome</keyword>
<dbReference type="OrthoDB" id="1925932at2759"/>
<dbReference type="GO" id="GO:0003677">
    <property type="term" value="F:DNA binding"/>
    <property type="evidence" value="ECO:0007669"/>
    <property type="project" value="UniProtKB-KW"/>
</dbReference>
<gene>
    <name evidence="10" type="primary">LOC107925292</name>
</gene>
<dbReference type="PaxDb" id="3635-A0A1U8LDJ1"/>
<proteinExistence type="inferred from homology"/>
<accession>A0A1U8LDJ1</accession>
<evidence type="ECO:0000256" key="3">
    <source>
        <dbReference type="ARBA" id="ARBA00023125"/>
    </source>
</evidence>
<dbReference type="SMART" id="SM00380">
    <property type="entry name" value="AP2"/>
    <property type="match status" value="1"/>
</dbReference>
<comment type="similarity">
    <text evidence="6">Belongs to the AP2/ERF transcription factor family. ERF subfamily.</text>
</comment>
<reference evidence="9" key="1">
    <citation type="journal article" date="2020" name="Nat. Genet.">
        <title>Genomic diversifications of five Gossypium allopolyploid species and their impact on cotton improvement.</title>
        <authorList>
            <person name="Chen Z.J."/>
            <person name="Sreedasyam A."/>
            <person name="Ando A."/>
            <person name="Song Q."/>
            <person name="De Santiago L.M."/>
            <person name="Hulse-Kemp A.M."/>
            <person name="Ding M."/>
            <person name="Ye W."/>
            <person name="Kirkbride R.C."/>
            <person name="Jenkins J."/>
            <person name="Plott C."/>
            <person name="Lovell J."/>
            <person name="Lin Y.M."/>
            <person name="Vaughn R."/>
            <person name="Liu B."/>
            <person name="Simpson S."/>
            <person name="Scheffler B.E."/>
            <person name="Wen L."/>
            <person name="Saski C.A."/>
            <person name="Grover C.E."/>
            <person name="Hu G."/>
            <person name="Conover J.L."/>
            <person name="Carlson J.W."/>
            <person name="Shu S."/>
            <person name="Boston L.B."/>
            <person name="Williams M."/>
            <person name="Peterson D.G."/>
            <person name="McGee K."/>
            <person name="Jones D.C."/>
            <person name="Wendel J.F."/>
            <person name="Stelly D.M."/>
            <person name="Grimwood J."/>
            <person name="Schmutz J."/>
        </authorList>
    </citation>
    <scope>NUCLEOTIDE SEQUENCE [LARGE SCALE GENOMIC DNA]</scope>
    <source>
        <strain evidence="9">cv. TM-1</strain>
    </source>
</reference>
<dbReference type="Pfam" id="PF00847">
    <property type="entry name" value="AP2"/>
    <property type="match status" value="1"/>
</dbReference>
<dbReference type="GO" id="GO:0005634">
    <property type="term" value="C:nucleus"/>
    <property type="evidence" value="ECO:0007669"/>
    <property type="project" value="UniProtKB-SubCell"/>
</dbReference>
<protein>
    <submittedName>
        <fullName evidence="10">Ethylene-responsive transcription factor ERF114</fullName>
    </submittedName>
</protein>
<sequence length="181" mass="21006">MWVQFDSENTHYVMDNYNRNQSRALTLTREQEYDIMVSTLLHVINGGQSATSNNGFCFNSHFPPIQPARVPLPTTTNRKRYRGVRQRPWGKWAAEIRDPKRAARVWLGTFDTAEAAARAYDRAAIRFRGDKAKINFPLSDYEMRGEEEKQSGEEGESSNDNENGWKIFSEEEFRELMMVDS</sequence>
<dbReference type="Proteomes" id="UP000818029">
    <property type="component" value="Chromosome A12"/>
</dbReference>
<dbReference type="AlphaFoldDB" id="A0A1U8LDJ1"/>
<dbReference type="RefSeq" id="XP_016711433.1">
    <property type="nucleotide sequence ID" value="XM_016855944.2"/>
</dbReference>
<evidence type="ECO:0000256" key="5">
    <source>
        <dbReference type="ARBA" id="ARBA00023242"/>
    </source>
</evidence>
<dbReference type="Gene3D" id="3.30.730.10">
    <property type="entry name" value="AP2/ERF domain"/>
    <property type="match status" value="1"/>
</dbReference>
<keyword evidence="4" id="KW-0804">Transcription</keyword>
<reference evidence="10" key="2">
    <citation type="submission" date="2025-08" db="UniProtKB">
        <authorList>
            <consortium name="RefSeq"/>
        </authorList>
    </citation>
    <scope>IDENTIFICATION</scope>
</reference>